<proteinExistence type="predicted"/>
<dbReference type="EMBL" id="LSRX01000544">
    <property type="protein sequence ID" value="OLP94394.1"/>
    <property type="molecule type" value="Genomic_DNA"/>
</dbReference>
<comment type="caution">
    <text evidence="2">The sequence shown here is derived from an EMBL/GenBank/DDBJ whole genome shotgun (WGS) entry which is preliminary data.</text>
</comment>
<dbReference type="InterPro" id="IPR015943">
    <property type="entry name" value="WD40/YVTN_repeat-like_dom_sf"/>
</dbReference>
<dbReference type="Gene3D" id="1.25.40.20">
    <property type="entry name" value="Ankyrin repeat-containing domain"/>
    <property type="match status" value="1"/>
</dbReference>
<dbReference type="InterPro" id="IPR036770">
    <property type="entry name" value="Ankyrin_rpt-contain_sf"/>
</dbReference>
<dbReference type="PANTHER" id="PTHR13211:SF0">
    <property type="entry name" value="TELOMERASE CAJAL BODY PROTEIN 1"/>
    <property type="match status" value="1"/>
</dbReference>
<name>A0A1Q9DGT1_SYMMI</name>
<dbReference type="InterPro" id="IPR036322">
    <property type="entry name" value="WD40_repeat_dom_sf"/>
</dbReference>
<dbReference type="InterPro" id="IPR051150">
    <property type="entry name" value="SWT21/TCAB1_mRNA_Telomere"/>
</dbReference>
<dbReference type="Gene3D" id="2.130.10.10">
    <property type="entry name" value="YVTN repeat-like/Quinoprotein amine dehydrogenase"/>
    <property type="match status" value="1"/>
</dbReference>
<feature type="region of interest" description="Disordered" evidence="1">
    <location>
        <begin position="589"/>
        <end position="611"/>
    </location>
</feature>
<feature type="region of interest" description="Disordered" evidence="1">
    <location>
        <begin position="912"/>
        <end position="974"/>
    </location>
</feature>
<dbReference type="Proteomes" id="UP000186817">
    <property type="component" value="Unassembled WGS sequence"/>
</dbReference>
<organism evidence="2 3">
    <name type="scientific">Symbiodinium microadriaticum</name>
    <name type="common">Dinoflagellate</name>
    <name type="synonym">Zooxanthella microadriatica</name>
    <dbReference type="NCBI Taxonomy" id="2951"/>
    <lineage>
        <taxon>Eukaryota</taxon>
        <taxon>Sar</taxon>
        <taxon>Alveolata</taxon>
        <taxon>Dinophyceae</taxon>
        <taxon>Suessiales</taxon>
        <taxon>Symbiodiniaceae</taxon>
        <taxon>Symbiodinium</taxon>
    </lineage>
</organism>
<evidence type="ECO:0000313" key="2">
    <source>
        <dbReference type="EMBL" id="OLP94394.1"/>
    </source>
</evidence>
<dbReference type="SUPFAM" id="SSF48403">
    <property type="entry name" value="Ankyrin repeat"/>
    <property type="match status" value="1"/>
</dbReference>
<dbReference type="SUPFAM" id="SSF50978">
    <property type="entry name" value="WD40 repeat-like"/>
    <property type="match status" value="1"/>
</dbReference>
<keyword evidence="3" id="KW-1185">Reference proteome</keyword>
<accession>A0A1Q9DGT1</accession>
<dbReference type="OrthoDB" id="239865at2759"/>
<feature type="compositionally biased region" description="Basic and acidic residues" evidence="1">
    <location>
        <begin position="1319"/>
        <end position="1329"/>
    </location>
</feature>
<feature type="region of interest" description="Disordered" evidence="1">
    <location>
        <begin position="1319"/>
        <end position="1350"/>
    </location>
</feature>
<feature type="compositionally biased region" description="Acidic residues" evidence="1">
    <location>
        <begin position="957"/>
        <end position="971"/>
    </location>
</feature>
<gene>
    <name evidence="2" type="primary">Wrap53</name>
    <name evidence="2" type="ORF">AK812_SmicGene23597</name>
</gene>
<reference evidence="2 3" key="1">
    <citation type="submission" date="2016-02" db="EMBL/GenBank/DDBJ databases">
        <title>Genome analysis of coral dinoflagellate symbionts highlights evolutionary adaptations to a symbiotic lifestyle.</title>
        <authorList>
            <person name="Aranda M."/>
            <person name="Li Y."/>
            <person name="Liew Y.J."/>
            <person name="Baumgarten S."/>
            <person name="Simakov O."/>
            <person name="Wilson M."/>
            <person name="Piel J."/>
            <person name="Ashoor H."/>
            <person name="Bougouffa S."/>
            <person name="Bajic V.B."/>
            <person name="Ryu T."/>
            <person name="Ravasi T."/>
            <person name="Bayer T."/>
            <person name="Micklem G."/>
            <person name="Kim H."/>
            <person name="Bhak J."/>
            <person name="Lajeunesse T.C."/>
            <person name="Voolstra C.R."/>
        </authorList>
    </citation>
    <scope>NUCLEOTIDE SEQUENCE [LARGE SCALE GENOMIC DNA]</scope>
    <source>
        <strain evidence="2 3">CCMP2467</strain>
    </source>
</reference>
<dbReference type="PANTHER" id="PTHR13211">
    <property type="entry name" value="TELOMERASE CAJAL BODY PROTEIN 1"/>
    <property type="match status" value="1"/>
</dbReference>
<feature type="compositionally biased region" description="Acidic residues" evidence="1">
    <location>
        <begin position="920"/>
        <end position="950"/>
    </location>
</feature>
<protein>
    <submittedName>
        <fullName evidence="2">Telomerase Cajal body protein 1</fullName>
    </submittedName>
</protein>
<sequence>MFDPHELLSFLWNKVGVHVPQAVIDDYWSSANQNGLPGAQDLPTMQPQPIPLKLFGDDCTYNGQQDKCLGLVLSCPLWRPRRGRHGRWPIAVLSMKNWLGEMTVRPVMQRIVWSLNLCFHESISNDGHHFIITELGGDWKYQRECFLMRSHWNSPKCCHLCSTPRDQITDLADDLPFRDMENFMNEILPSDGNWPPLILLEQFHPSKITWCLLHVLYLGLLWTANGASLTKLLELGWFGEPGMDLRLKLLAAHARFRSWLKNYKLQSSQRPFTVGMLFKASHGAYLAAKGFNSRLMAAWLAAETQEQLSTLGDAADDELVLQASTMTQDRRDEIYQSGMDFLRGLNQRFLHGAMDEDAMGYLKSSLLVCHASSLCFSPDGSKIVAGFPLYLRALWLDMGLTWIRWQLDKDWLLSTKKGKGQKGIIGALAASPAQPGWYAAGSYNKNICLYHEGTRGKMQARMADGAQEQAMGGVTQLEWVGEWLLLSGHRKDSWLRAWDVRMVGDSADQALLHRFPRKVQTHQRLHFGVQGNILSAGDDSGGVLLYSLSSLEQVGSIPTAHGRPCTSAALRPSPNDADGCPEMLLSSSGSRHFPDYDVDSPEPERQGKGLYEYGLRRGELSEREPGASSNRACKGGSDPVSVLLYLDRAMRALDSFTSCPGGYHALVGSMASKLLETPQHCTRADVSPAWGFLEAAVLVRVEKLVAVQPGPEKRPRLDNSLRVWQLHWDDAETDAEEKGLPVAFAPHVAVPSLHLFDWSQAGDIVARCGGNEMEVVREKPVGRMVYCLECHRLHFGEDGRTNNRWCVPGCRNPDGRKLYITTPPPELWASILRRQSINEETRPHQELLKENILVEYRPGMGSVTFVSHEWQKQLHALQDALRGFRDRSLQLTYDPVPGTTGEYYFNNRYCNNDSNSHSDDDGDDHDGDDDHDDGEDGVGGGDDADGDDIVDGGGGGAEEEEEEEEEDDDYSGIDAPISDAWLEKTLSYNELQARCACETDEDRQQQQEQLREAIESLHTYVAHSSYFLILAPVQHHEQGRLMDYSSPGESLQQLRCQFEFTVNVIMGAKPVFLVQGLRAVKKVSSRIFLHFAPCLAQFTNEEDKSFISNALEEVIDAQVYRLRAAGEVHRLQMLECVRALLTRRAPDLTLFKRLSRTGSLAYMAKAAKSVQYTGERADAQTAQADMDLFLGPLQPLHMWAAFSFNEVDCRGSGGLTPLMLSCRMADANAQDQMGCRPLVFALANDAEDLVAPLLDAGADPRQGWAGLSPLHFLALTSSATSLDRLIQDGSTPILAAAAVGNAKGLAAVKRGLRSEGERFPRFVETDTKNLRCSPAETSKKQPHPSQPTME</sequence>
<evidence type="ECO:0000256" key="1">
    <source>
        <dbReference type="SAM" id="MobiDB-lite"/>
    </source>
</evidence>
<evidence type="ECO:0000313" key="3">
    <source>
        <dbReference type="Proteomes" id="UP000186817"/>
    </source>
</evidence>